<feature type="signal peptide" evidence="1">
    <location>
        <begin position="1"/>
        <end position="19"/>
    </location>
</feature>
<dbReference type="SUPFAM" id="SSF51126">
    <property type="entry name" value="Pectin lyase-like"/>
    <property type="match status" value="1"/>
</dbReference>
<dbReference type="EMBL" id="GL377621">
    <property type="protein sequence ID" value="EFJ15863.1"/>
    <property type="molecule type" value="Genomic_DNA"/>
</dbReference>
<accession>D8SIG0</accession>
<proteinExistence type="predicted"/>
<evidence type="ECO:0000256" key="1">
    <source>
        <dbReference type="SAM" id="SignalP"/>
    </source>
</evidence>
<gene>
    <name evidence="2" type="ORF">SELMODRAFT_422454</name>
</gene>
<evidence type="ECO:0000313" key="2">
    <source>
        <dbReference type="EMBL" id="EFJ15863.1"/>
    </source>
</evidence>
<dbReference type="Gramene" id="EFJ15863">
    <property type="protein sequence ID" value="EFJ15863"/>
    <property type="gene ID" value="SELMODRAFT_422454"/>
</dbReference>
<evidence type="ECO:0008006" key="4">
    <source>
        <dbReference type="Google" id="ProtNLM"/>
    </source>
</evidence>
<dbReference type="OMA" id="TIYPHQR"/>
<name>D8SIG0_SELML</name>
<keyword evidence="3" id="KW-1185">Reference proteome</keyword>
<feature type="chain" id="PRO_5003122745" description="Pectate lyase superfamily protein domain-containing protein" evidence="1">
    <location>
        <begin position="20"/>
        <end position="513"/>
    </location>
</feature>
<organism evidence="3">
    <name type="scientific">Selaginella moellendorffii</name>
    <name type="common">Spikemoss</name>
    <dbReference type="NCBI Taxonomy" id="88036"/>
    <lineage>
        <taxon>Eukaryota</taxon>
        <taxon>Viridiplantae</taxon>
        <taxon>Streptophyta</taxon>
        <taxon>Embryophyta</taxon>
        <taxon>Tracheophyta</taxon>
        <taxon>Lycopodiopsida</taxon>
        <taxon>Selaginellales</taxon>
        <taxon>Selaginellaceae</taxon>
        <taxon>Selaginella</taxon>
    </lineage>
</organism>
<reference evidence="2 3" key="1">
    <citation type="journal article" date="2011" name="Science">
        <title>The Selaginella genome identifies genetic changes associated with the evolution of vascular plants.</title>
        <authorList>
            <person name="Banks J.A."/>
            <person name="Nishiyama T."/>
            <person name="Hasebe M."/>
            <person name="Bowman J.L."/>
            <person name="Gribskov M."/>
            <person name="dePamphilis C."/>
            <person name="Albert V.A."/>
            <person name="Aono N."/>
            <person name="Aoyama T."/>
            <person name="Ambrose B.A."/>
            <person name="Ashton N.W."/>
            <person name="Axtell M.J."/>
            <person name="Barker E."/>
            <person name="Barker M.S."/>
            <person name="Bennetzen J.L."/>
            <person name="Bonawitz N.D."/>
            <person name="Chapple C."/>
            <person name="Cheng C."/>
            <person name="Correa L.G."/>
            <person name="Dacre M."/>
            <person name="DeBarry J."/>
            <person name="Dreyer I."/>
            <person name="Elias M."/>
            <person name="Engstrom E.M."/>
            <person name="Estelle M."/>
            <person name="Feng L."/>
            <person name="Finet C."/>
            <person name="Floyd S.K."/>
            <person name="Frommer W.B."/>
            <person name="Fujita T."/>
            <person name="Gramzow L."/>
            <person name="Gutensohn M."/>
            <person name="Harholt J."/>
            <person name="Hattori M."/>
            <person name="Heyl A."/>
            <person name="Hirai T."/>
            <person name="Hiwatashi Y."/>
            <person name="Ishikawa M."/>
            <person name="Iwata M."/>
            <person name="Karol K.G."/>
            <person name="Koehler B."/>
            <person name="Kolukisaoglu U."/>
            <person name="Kubo M."/>
            <person name="Kurata T."/>
            <person name="Lalonde S."/>
            <person name="Li K."/>
            <person name="Li Y."/>
            <person name="Litt A."/>
            <person name="Lyons E."/>
            <person name="Manning G."/>
            <person name="Maruyama T."/>
            <person name="Michael T.P."/>
            <person name="Mikami K."/>
            <person name="Miyazaki S."/>
            <person name="Morinaga S."/>
            <person name="Murata T."/>
            <person name="Mueller-Roeber B."/>
            <person name="Nelson D.R."/>
            <person name="Obara M."/>
            <person name="Oguri Y."/>
            <person name="Olmstead R.G."/>
            <person name="Onodera N."/>
            <person name="Petersen B.L."/>
            <person name="Pils B."/>
            <person name="Prigge M."/>
            <person name="Rensing S.A."/>
            <person name="Riano-Pachon D.M."/>
            <person name="Roberts A.W."/>
            <person name="Sato Y."/>
            <person name="Scheller H.V."/>
            <person name="Schulz B."/>
            <person name="Schulz C."/>
            <person name="Shakirov E.V."/>
            <person name="Shibagaki N."/>
            <person name="Shinohara N."/>
            <person name="Shippen D.E."/>
            <person name="Soerensen I."/>
            <person name="Sotooka R."/>
            <person name="Sugimoto N."/>
            <person name="Sugita M."/>
            <person name="Sumikawa N."/>
            <person name="Tanurdzic M."/>
            <person name="Theissen G."/>
            <person name="Ulvskov P."/>
            <person name="Wakazuki S."/>
            <person name="Weng J.K."/>
            <person name="Willats W.W."/>
            <person name="Wipf D."/>
            <person name="Wolf P.G."/>
            <person name="Yang L."/>
            <person name="Zimmer A.D."/>
            <person name="Zhu Q."/>
            <person name="Mitros T."/>
            <person name="Hellsten U."/>
            <person name="Loque D."/>
            <person name="Otillar R."/>
            <person name="Salamov A."/>
            <person name="Schmutz J."/>
            <person name="Shapiro H."/>
            <person name="Lindquist E."/>
            <person name="Lucas S."/>
            <person name="Rokhsar D."/>
            <person name="Grigoriev I.V."/>
        </authorList>
    </citation>
    <scope>NUCLEOTIDE SEQUENCE [LARGE SCALE GENOMIC DNA]</scope>
</reference>
<sequence>METLKFLLLLSSFLTLARADQQQPWVWLDPDSDLEQKPRLSYRSTWQGDRIMDFSAVGYRGGMDPIPPAPPVKVTLFPGGGGSSDDTEALQAAINTVSAMQPDEQGFRGTVKLAKGTFNLGKQSIVINTSGVIIDGSGVDQTLIDAHSLEAQVLFRIHGNPATTVNSTRSAVVETVPSGSKTLRLSSVAGFSEGDQVSITWTWSPQWIQMMNMSDYWRPGYGYKAERIIKTVSTLDSSIQLDIPLPFRLDTNYLDDAHGASVEKISTAPRIGRVALQNFKAVKNITFPGTGCFLKMQDVEDAWITDLELHDFSGTILKYPRELLHTSIAIAGTRVTAQNLVLHRTANATKGPKPFDIALHRPGQQILVRNVTVSGNREYSFITGDSIAGPNVFHNCTGFGANTAQPHMRFATGLLYDNLRIPDGGIEMINRRWFGSGHGIAAAFSVAWNTESKSLQVISSPGAANWALGCRAQEVNDKIQGISEPGFVDAVLDPRIPSLFLAQRHAAGMPAVF</sequence>
<dbReference type="KEGG" id="smo:SELMODRAFT_422454"/>
<dbReference type="AlphaFoldDB" id="D8SIG0"/>
<protein>
    <recommendedName>
        <fullName evidence="4">Pectate lyase superfamily protein domain-containing protein</fullName>
    </recommendedName>
</protein>
<evidence type="ECO:0000313" key="3">
    <source>
        <dbReference type="Proteomes" id="UP000001514"/>
    </source>
</evidence>
<dbReference type="STRING" id="88036.D8SIG0"/>
<dbReference type="Gene3D" id="2.160.20.10">
    <property type="entry name" value="Single-stranded right-handed beta-helix, Pectin lyase-like"/>
    <property type="match status" value="1"/>
</dbReference>
<dbReference type="eggNOG" id="ENOG502RYVX">
    <property type="taxonomic scope" value="Eukaryota"/>
</dbReference>
<dbReference type="InParanoid" id="D8SIG0"/>
<keyword evidence="1" id="KW-0732">Signal</keyword>
<dbReference type="InterPro" id="IPR011050">
    <property type="entry name" value="Pectin_lyase_fold/virulence"/>
</dbReference>
<dbReference type="Proteomes" id="UP000001514">
    <property type="component" value="Unassembled WGS sequence"/>
</dbReference>
<dbReference type="HOGENOM" id="CLU_027946_0_0_1"/>
<dbReference type="InterPro" id="IPR012334">
    <property type="entry name" value="Pectin_lyas_fold"/>
</dbReference>